<dbReference type="Gene3D" id="3.10.490.10">
    <property type="entry name" value="Gamma-glutamyl cyclotransferase-like"/>
    <property type="match status" value="1"/>
</dbReference>
<name>D2VDE9_NAEGR</name>
<dbReference type="OrthoDB" id="113620at2759"/>
<dbReference type="OMA" id="RGFSNHC"/>
<dbReference type="InterPro" id="IPR036568">
    <property type="entry name" value="GGCT-like_sf"/>
</dbReference>
<gene>
    <name evidence="5" type="ORF">NAEGRDRAFT_66818</name>
</gene>
<evidence type="ECO:0000259" key="4">
    <source>
        <dbReference type="Pfam" id="PF06094"/>
    </source>
</evidence>
<dbReference type="GO" id="GO:0061929">
    <property type="term" value="F:gamma-glutamylaminecyclotransferase activity"/>
    <property type="evidence" value="ECO:0007669"/>
    <property type="project" value="InterPro"/>
</dbReference>
<dbReference type="AlphaFoldDB" id="D2VDE9"/>
<proteinExistence type="inferred from homology"/>
<dbReference type="Proteomes" id="UP000006671">
    <property type="component" value="Unassembled WGS sequence"/>
</dbReference>
<dbReference type="Pfam" id="PF06094">
    <property type="entry name" value="GGACT"/>
    <property type="match status" value="1"/>
</dbReference>
<evidence type="ECO:0000256" key="2">
    <source>
        <dbReference type="PIRSR" id="PIRSR639126-1"/>
    </source>
</evidence>
<dbReference type="eggNOG" id="KOG4450">
    <property type="taxonomic scope" value="Eukaryota"/>
</dbReference>
<comment type="similarity">
    <text evidence="1 3">Belongs to the gamma-glutamylcyclotransferase family.</text>
</comment>
<dbReference type="VEuPathDB" id="AmoebaDB:NAEGRDRAFT_66818"/>
<dbReference type="InterPro" id="IPR013024">
    <property type="entry name" value="GGCT-like"/>
</dbReference>
<feature type="domain" description="Gamma-glutamylcyclotransferase AIG2-like" evidence="4">
    <location>
        <begin position="13"/>
        <end position="134"/>
    </location>
</feature>
<evidence type="ECO:0000313" key="6">
    <source>
        <dbReference type="Proteomes" id="UP000006671"/>
    </source>
</evidence>
<dbReference type="KEGG" id="ngr:NAEGRDRAFT_66818"/>
<dbReference type="InterPro" id="IPR039126">
    <property type="entry name" value="GGACT"/>
</dbReference>
<dbReference type="GeneID" id="8857081"/>
<reference evidence="5 6" key="1">
    <citation type="journal article" date="2010" name="Cell">
        <title>The genome of Naegleria gruberi illuminates early eukaryotic versatility.</title>
        <authorList>
            <person name="Fritz-Laylin L.K."/>
            <person name="Prochnik S.E."/>
            <person name="Ginger M.L."/>
            <person name="Dacks J.B."/>
            <person name="Carpenter M.L."/>
            <person name="Field M.C."/>
            <person name="Kuo A."/>
            <person name="Paredez A."/>
            <person name="Chapman J."/>
            <person name="Pham J."/>
            <person name="Shu S."/>
            <person name="Neupane R."/>
            <person name="Cipriano M."/>
            <person name="Mancuso J."/>
            <person name="Tu H."/>
            <person name="Salamov A."/>
            <person name="Lindquist E."/>
            <person name="Shapiro H."/>
            <person name="Lucas S."/>
            <person name="Grigoriev I.V."/>
            <person name="Cande W.Z."/>
            <person name="Fulton C."/>
            <person name="Rokhsar D.S."/>
            <person name="Dawson S.C."/>
        </authorList>
    </citation>
    <scope>NUCLEOTIDE SEQUENCE [LARGE SCALE GENOMIC DNA]</scope>
    <source>
        <strain evidence="5 6">NEG-M</strain>
    </source>
</reference>
<dbReference type="PANTHER" id="PTHR12510">
    <property type="entry name" value="TROPONIN C-AKIN-1 PROTEIN"/>
    <property type="match status" value="1"/>
</dbReference>
<dbReference type="PANTHER" id="PTHR12510:SF4">
    <property type="entry name" value="GAMMA-GLUTAMYLAMINECYCLOTRANSFERASE"/>
    <property type="match status" value="1"/>
</dbReference>
<dbReference type="InterPro" id="IPR009288">
    <property type="entry name" value="AIG2-like_dom"/>
</dbReference>
<dbReference type="RefSeq" id="XP_002677965.1">
    <property type="nucleotide sequence ID" value="XM_002677919.1"/>
</dbReference>
<accession>D2VDE9</accession>
<organism evidence="6">
    <name type="scientific">Naegleria gruberi</name>
    <name type="common">Amoeba</name>
    <dbReference type="NCBI Taxonomy" id="5762"/>
    <lineage>
        <taxon>Eukaryota</taxon>
        <taxon>Discoba</taxon>
        <taxon>Heterolobosea</taxon>
        <taxon>Tetramitia</taxon>
        <taxon>Eutetramitia</taxon>
        <taxon>Vahlkampfiidae</taxon>
        <taxon>Naegleria</taxon>
    </lineage>
</organism>
<dbReference type="EMBL" id="GG738864">
    <property type="protein sequence ID" value="EFC45221.1"/>
    <property type="molecule type" value="Genomic_DNA"/>
</dbReference>
<keyword evidence="6" id="KW-1185">Reference proteome</keyword>
<evidence type="ECO:0000256" key="1">
    <source>
        <dbReference type="ARBA" id="ARBA00008861"/>
    </source>
</evidence>
<dbReference type="CDD" id="cd06661">
    <property type="entry name" value="GGCT_like"/>
    <property type="match status" value="1"/>
</dbReference>
<dbReference type="InParanoid" id="D2VDE9"/>
<dbReference type="GO" id="GO:0005829">
    <property type="term" value="C:cytosol"/>
    <property type="evidence" value="ECO:0007669"/>
    <property type="project" value="TreeGrafter"/>
</dbReference>
<evidence type="ECO:0000313" key="5">
    <source>
        <dbReference type="EMBL" id="EFC45221.1"/>
    </source>
</evidence>
<feature type="active site" description="Proton acceptor" evidence="2">
    <location>
        <position position="91"/>
    </location>
</feature>
<dbReference type="SUPFAM" id="SSF110857">
    <property type="entry name" value="Gamma-glutamyl cyclotransferase-like"/>
    <property type="match status" value="1"/>
</dbReference>
<dbReference type="STRING" id="5762.D2VDE9"/>
<sequence>MATQQHEEMGTLIYVYGTLKTGMANYEHKMVHYPCCKLLAHAKTLNKYPLIVAGERKVPYLFDSEGIGHQIEGEVYRVVDAKHLEELDIFEGCDTGHYNRIPIEVIVTSVPESSEWNVGSIVKCFVYMRNKQAGDEEFLKEHEHEMIPSFTSEHNQFYQRAADHIG</sequence>
<evidence type="ECO:0000256" key="3">
    <source>
        <dbReference type="RuleBase" id="RU367036"/>
    </source>
</evidence>
<protein>
    <recommendedName>
        <fullName evidence="3">Gamma-glutamylcyclotransferase family protein</fullName>
    </recommendedName>
</protein>